<comment type="subcellular location">
    <subcellularLocation>
        <location evidence="1">Nucleus</location>
    </subcellularLocation>
</comment>
<organism evidence="5 6">
    <name type="scientific">Astrephomene gubernaculifera</name>
    <dbReference type="NCBI Taxonomy" id="47775"/>
    <lineage>
        <taxon>Eukaryota</taxon>
        <taxon>Viridiplantae</taxon>
        <taxon>Chlorophyta</taxon>
        <taxon>core chlorophytes</taxon>
        <taxon>Chlorophyceae</taxon>
        <taxon>CS clade</taxon>
        <taxon>Chlamydomonadales</taxon>
        <taxon>Astrephomenaceae</taxon>
        <taxon>Astrephomene</taxon>
    </lineage>
</organism>
<feature type="region of interest" description="Disordered" evidence="4">
    <location>
        <begin position="78"/>
        <end position="101"/>
    </location>
</feature>
<feature type="compositionally biased region" description="Basic and acidic residues" evidence="4">
    <location>
        <begin position="390"/>
        <end position="399"/>
    </location>
</feature>
<feature type="region of interest" description="Disordered" evidence="4">
    <location>
        <begin position="535"/>
        <end position="554"/>
    </location>
</feature>
<feature type="compositionally biased region" description="Acidic residues" evidence="4">
    <location>
        <begin position="819"/>
        <end position="835"/>
    </location>
</feature>
<dbReference type="GO" id="GO:0051382">
    <property type="term" value="P:kinetochore assembly"/>
    <property type="evidence" value="ECO:0007669"/>
    <property type="project" value="InterPro"/>
</dbReference>
<evidence type="ECO:0000313" key="5">
    <source>
        <dbReference type="EMBL" id="GFR49508.1"/>
    </source>
</evidence>
<feature type="compositionally biased region" description="Basic and acidic residues" evidence="4">
    <location>
        <begin position="1012"/>
        <end position="1022"/>
    </location>
</feature>
<keyword evidence="3" id="KW-0539">Nucleus</keyword>
<dbReference type="AlphaFoldDB" id="A0AAD3DZI8"/>
<reference evidence="5 6" key="1">
    <citation type="journal article" date="2021" name="Sci. Rep.">
        <title>Genome sequencing of the multicellular alga Astrephomene provides insights into convergent evolution of germ-soma differentiation.</title>
        <authorList>
            <person name="Yamashita S."/>
            <person name="Yamamoto K."/>
            <person name="Matsuzaki R."/>
            <person name="Suzuki S."/>
            <person name="Yamaguchi H."/>
            <person name="Hirooka S."/>
            <person name="Minakuchi Y."/>
            <person name="Miyagishima S."/>
            <person name="Kawachi M."/>
            <person name="Toyoda A."/>
            <person name="Nozaki H."/>
        </authorList>
    </citation>
    <scope>NUCLEOTIDE SEQUENCE [LARGE SCALE GENOMIC DNA]</scope>
    <source>
        <strain evidence="5 6">NIES-4017</strain>
    </source>
</reference>
<evidence type="ECO:0000256" key="2">
    <source>
        <dbReference type="ARBA" id="ARBA00010291"/>
    </source>
</evidence>
<feature type="compositionally biased region" description="Low complexity" evidence="4">
    <location>
        <begin position="899"/>
        <end position="913"/>
    </location>
</feature>
<keyword evidence="6" id="KW-1185">Reference proteome</keyword>
<feature type="region of interest" description="Disordered" evidence="4">
    <location>
        <begin position="707"/>
        <end position="1088"/>
    </location>
</feature>
<feature type="compositionally biased region" description="Low complexity" evidence="4">
    <location>
        <begin position="839"/>
        <end position="849"/>
    </location>
</feature>
<feature type="compositionally biased region" description="Low complexity" evidence="4">
    <location>
        <begin position="707"/>
        <end position="721"/>
    </location>
</feature>
<dbReference type="GO" id="GO:0005634">
    <property type="term" value="C:nucleus"/>
    <property type="evidence" value="ECO:0007669"/>
    <property type="project" value="UniProtKB-SubCell"/>
</dbReference>
<gene>
    <name evidence="5" type="ORF">Agub_g11548</name>
</gene>
<dbReference type="GO" id="GO:0051315">
    <property type="term" value="P:attachment of mitotic spindle microtubules to kinetochore"/>
    <property type="evidence" value="ECO:0007669"/>
    <property type="project" value="TreeGrafter"/>
</dbReference>
<feature type="compositionally biased region" description="Acidic residues" evidence="4">
    <location>
        <begin position="850"/>
        <end position="866"/>
    </location>
</feature>
<feature type="region of interest" description="Disordered" evidence="4">
    <location>
        <begin position="133"/>
        <end position="187"/>
    </location>
</feature>
<protein>
    <submittedName>
        <fullName evidence="5">Uncharacterized protein</fullName>
    </submittedName>
</protein>
<dbReference type="EMBL" id="BMAR01000030">
    <property type="protein sequence ID" value="GFR49508.1"/>
    <property type="molecule type" value="Genomic_DNA"/>
</dbReference>
<name>A0AAD3DZI8_9CHLO</name>
<feature type="region of interest" description="Disordered" evidence="4">
    <location>
        <begin position="578"/>
        <end position="608"/>
    </location>
</feature>
<proteinExistence type="inferred from homology"/>
<dbReference type="PANTHER" id="PTHR16684">
    <property type="entry name" value="CENTROMERE PROTEIN C"/>
    <property type="match status" value="1"/>
</dbReference>
<evidence type="ECO:0000256" key="3">
    <source>
        <dbReference type="ARBA" id="ARBA00023242"/>
    </source>
</evidence>
<dbReference type="PANTHER" id="PTHR16684:SF11">
    <property type="entry name" value="CENTROMERE PROTEIN C"/>
    <property type="match status" value="1"/>
</dbReference>
<feature type="compositionally biased region" description="Acidic residues" evidence="4">
    <location>
        <begin position="886"/>
        <end position="896"/>
    </location>
</feature>
<feature type="compositionally biased region" description="Low complexity" evidence="4">
    <location>
        <begin position="753"/>
        <end position="762"/>
    </location>
</feature>
<comment type="similarity">
    <text evidence="2">Belongs to the CENP-C/MIF2 family.</text>
</comment>
<dbReference type="InterPro" id="IPR028386">
    <property type="entry name" value="CENP-C/Mif2/cnp3"/>
</dbReference>
<feature type="compositionally biased region" description="Pro residues" evidence="4">
    <location>
        <begin position="149"/>
        <end position="165"/>
    </location>
</feature>
<evidence type="ECO:0000313" key="6">
    <source>
        <dbReference type="Proteomes" id="UP001054857"/>
    </source>
</evidence>
<feature type="region of interest" description="Disordered" evidence="4">
    <location>
        <begin position="1"/>
        <end position="26"/>
    </location>
</feature>
<feature type="region of interest" description="Disordered" evidence="4">
    <location>
        <begin position="425"/>
        <end position="448"/>
    </location>
</feature>
<dbReference type="GO" id="GO:0051455">
    <property type="term" value="P:spindle attachment to meiosis I kinetochore"/>
    <property type="evidence" value="ECO:0007669"/>
    <property type="project" value="TreeGrafter"/>
</dbReference>
<accession>A0AAD3DZI8</accession>
<evidence type="ECO:0000256" key="4">
    <source>
        <dbReference type="SAM" id="MobiDB-lite"/>
    </source>
</evidence>
<feature type="compositionally biased region" description="Acidic residues" evidence="4">
    <location>
        <begin position="774"/>
        <end position="788"/>
    </location>
</feature>
<evidence type="ECO:0000256" key="1">
    <source>
        <dbReference type="ARBA" id="ARBA00004123"/>
    </source>
</evidence>
<comment type="caution">
    <text evidence="5">The sequence shown here is derived from an EMBL/GenBank/DDBJ whole genome shotgun (WGS) entry which is preliminary data.</text>
</comment>
<feature type="region of interest" description="Disordered" evidence="4">
    <location>
        <begin position="390"/>
        <end position="410"/>
    </location>
</feature>
<feature type="compositionally biased region" description="Basic and acidic residues" evidence="4">
    <location>
        <begin position="1072"/>
        <end position="1084"/>
    </location>
</feature>
<feature type="compositionally biased region" description="Basic and acidic residues" evidence="4">
    <location>
        <begin position="973"/>
        <end position="986"/>
    </location>
</feature>
<sequence>MEDTTNAFRLARQPRKPGSGWQPRPRAFPLTINLTGISVGKRRRLLANIKPSHKAPENGVALPSRQAASPERGLLVRPASPIQPMQPSPVEPTQPAKAVAPEEDAPIAVSVQQVFVPSESRAQRVFVALGLKPGSGRRVQPRSYTLSFKPPPPPPPPSPPPPPVPAQRAAASPLPSPSPGPSPSVCATPAPNASVPCALQDASSPFMPQLEDLYTLAMEIAASRPNAFKPASAAHAMLGVGDSAAEASTSYGATASADGVGSAAGLEQPEVVPQSLLPARTPAPNRCAALSPLSWFLRSTPARSYMTPVEGVPEKPLERTCAARVEGAPVPSPAATYGTPIEGVPERLLLPGSALRVKDAGPATRPGACSSAFLGMTPVEGVPERMLKRPRLHSPESARRAAGGGGRCGLGPMGSWQGPVACGIQQAQADQSAPGPLEGADGGEDEGCAALGQDAAGIGCDTVPCGDEGVPITGPALAECSAAPDPPPDLTVSDVAAAAIAATRIVLLRLQPEADAEPSGGPPEQPVDLAPERAVAPHASTSVAQEPSPTPSNGTPAVVKINNVAAAVANAVRRATEAMGGPPSCRASQPLRGALPPRPPSTTGHGSVAANRPLIACSRDSAAFAARHHRTPSEADGARGLEDLIHRAPPGALIFPSRTPSPMGGCRRALVALEPGPQLDAGTAAGVAMVTPTLAGAAAALAAGGAPAADASPASSAATPGVTGQSMEPPRQVHEARGASSGPHIWNGRRASGHAAAASIATEAEEVSGSASDGVDDNGQDWQADDDPHDGLYDAGVAMADNGNDQEDHRDSEPVSSSEDGDAGSDDGDSQDEQEDAHAAAADEPASSSEDGDAGSDDGDSEDEQDADHAAVADQPASSSEGGDAGSDDDGSEDEHENAQVAAASPPVSSSEGGDAGSDDGDSEDERNRDHAAAADIDDSKPDAGDIGGMDDADAAEDSILSNGADAGGSEMARSDPEDSPRRADHGGNGNEAPEPDSMMYQGNDEDTDDDVAMKEEVRALPEEPETAPRGSNGNDVHDKDAGKGAPAGEQPGARAAASKTARGKRAANRPAVDEGRRAADRKSLAGAGLVVDDVGVRRSTRNRVRPLEYWRGEVKSYGRDHKSLITVKSIHMRTPEPEWPLPTGKQGRAKRKARAVQAAAAAMDG</sequence>
<feature type="compositionally biased region" description="Polar residues" evidence="4">
    <location>
        <begin position="539"/>
        <end position="554"/>
    </location>
</feature>
<feature type="compositionally biased region" description="Basic and acidic residues" evidence="4">
    <location>
        <begin position="926"/>
        <end position="944"/>
    </location>
</feature>
<dbReference type="Proteomes" id="UP001054857">
    <property type="component" value="Unassembled WGS sequence"/>
</dbReference>
<dbReference type="GO" id="GO:0019237">
    <property type="term" value="F:centromeric DNA binding"/>
    <property type="evidence" value="ECO:0007669"/>
    <property type="project" value="InterPro"/>
</dbReference>
<dbReference type="GO" id="GO:0000776">
    <property type="term" value="C:kinetochore"/>
    <property type="evidence" value="ECO:0007669"/>
    <property type="project" value="InterPro"/>
</dbReference>